<gene>
    <name evidence="1" type="ORF">MPOR_14350</name>
</gene>
<name>A0A6N4V7K8_9MYCO</name>
<dbReference type="EMBL" id="AP022570">
    <property type="protein sequence ID" value="BBX50409.1"/>
    <property type="molecule type" value="Genomic_DNA"/>
</dbReference>
<dbReference type="Proteomes" id="UP000466785">
    <property type="component" value="Chromosome"/>
</dbReference>
<sequence>MADSIVALMEENLLAVFNERDPQRRLEVIRRNYAPDIRWADGEGTVTGQDRLHEKAQELLDGQLAGLGFSQSGPVYQAGNMGFLAWDVFPPGNESGTPLVSGFDVALVENGVIAQLFTVVTSAPG</sequence>
<reference evidence="1 2" key="1">
    <citation type="journal article" date="2019" name="Emerg. Microbes Infect.">
        <title>Comprehensive subspecies identification of 175 nontuberculous mycobacteria species based on 7547 genomic profiles.</title>
        <authorList>
            <person name="Matsumoto Y."/>
            <person name="Kinjo T."/>
            <person name="Motooka D."/>
            <person name="Nabeya D."/>
            <person name="Jung N."/>
            <person name="Uechi K."/>
            <person name="Horii T."/>
            <person name="Iida T."/>
            <person name="Fujita J."/>
            <person name="Nakamura S."/>
        </authorList>
    </citation>
    <scope>NUCLEOTIDE SEQUENCE [LARGE SCALE GENOMIC DNA]</scope>
    <source>
        <strain evidence="1 2">JCM 12603</strain>
    </source>
</reference>
<accession>A0A6N4V7K8</accession>
<dbReference type="KEGG" id="mpof:MPOR_14350"/>
<dbReference type="AlphaFoldDB" id="A0A6N4V7K8"/>
<protein>
    <recommendedName>
        <fullName evidence="3">SnoaL-like domain-containing protein</fullName>
    </recommendedName>
</protein>
<evidence type="ECO:0000313" key="1">
    <source>
        <dbReference type="EMBL" id="BBX50409.1"/>
    </source>
</evidence>
<evidence type="ECO:0008006" key="3">
    <source>
        <dbReference type="Google" id="ProtNLM"/>
    </source>
</evidence>
<dbReference type="RefSeq" id="WP_163673094.1">
    <property type="nucleotide sequence ID" value="NZ_AP022570.1"/>
</dbReference>
<keyword evidence="2" id="KW-1185">Reference proteome</keyword>
<organism evidence="1 2">
    <name type="scientific">Mycolicibacterium poriferae</name>
    <dbReference type="NCBI Taxonomy" id="39694"/>
    <lineage>
        <taxon>Bacteria</taxon>
        <taxon>Bacillati</taxon>
        <taxon>Actinomycetota</taxon>
        <taxon>Actinomycetes</taxon>
        <taxon>Mycobacteriales</taxon>
        <taxon>Mycobacteriaceae</taxon>
        <taxon>Mycolicibacterium</taxon>
    </lineage>
</organism>
<proteinExistence type="predicted"/>
<dbReference type="Gene3D" id="3.10.450.50">
    <property type="match status" value="1"/>
</dbReference>
<evidence type="ECO:0000313" key="2">
    <source>
        <dbReference type="Proteomes" id="UP000466785"/>
    </source>
</evidence>
<dbReference type="InterPro" id="IPR032710">
    <property type="entry name" value="NTF2-like_dom_sf"/>
</dbReference>
<dbReference type="SUPFAM" id="SSF54427">
    <property type="entry name" value="NTF2-like"/>
    <property type="match status" value="1"/>
</dbReference>